<dbReference type="EMBL" id="KI913125">
    <property type="protein sequence ID" value="ETV81021.1"/>
    <property type="molecule type" value="Genomic_DNA"/>
</dbReference>
<gene>
    <name evidence="1" type="ORF">H257_06455</name>
</gene>
<dbReference type="GeneID" id="20808451"/>
<protein>
    <submittedName>
        <fullName evidence="1">Uncharacterized protein</fullName>
    </submittedName>
</protein>
<reference evidence="1" key="1">
    <citation type="submission" date="2013-12" db="EMBL/GenBank/DDBJ databases">
        <title>The Genome Sequence of Aphanomyces astaci APO3.</title>
        <authorList>
            <consortium name="The Broad Institute Genomics Platform"/>
            <person name="Russ C."/>
            <person name="Tyler B."/>
            <person name="van West P."/>
            <person name="Dieguez-Uribeondo J."/>
            <person name="Young S.K."/>
            <person name="Zeng Q."/>
            <person name="Gargeya S."/>
            <person name="Fitzgerald M."/>
            <person name="Abouelleil A."/>
            <person name="Alvarado L."/>
            <person name="Chapman S.B."/>
            <person name="Gainer-Dewar J."/>
            <person name="Goldberg J."/>
            <person name="Griggs A."/>
            <person name="Gujja S."/>
            <person name="Hansen M."/>
            <person name="Howarth C."/>
            <person name="Imamovic A."/>
            <person name="Ireland A."/>
            <person name="Larimer J."/>
            <person name="McCowan C."/>
            <person name="Murphy C."/>
            <person name="Pearson M."/>
            <person name="Poon T.W."/>
            <person name="Priest M."/>
            <person name="Roberts A."/>
            <person name="Saif S."/>
            <person name="Shea T."/>
            <person name="Sykes S."/>
            <person name="Wortman J."/>
            <person name="Nusbaum C."/>
            <person name="Birren B."/>
        </authorList>
    </citation>
    <scope>NUCLEOTIDE SEQUENCE [LARGE SCALE GENOMIC DNA]</scope>
    <source>
        <strain evidence="1">APO3</strain>
    </source>
</reference>
<proteinExistence type="predicted"/>
<dbReference type="PANTHER" id="PTHR40866">
    <property type="entry name" value="BED-TYPE DOMAIN-CONTAINING PROTEIN"/>
    <property type="match status" value="1"/>
</dbReference>
<accession>W4GNV2</accession>
<name>W4GNV2_APHAT</name>
<dbReference type="PANTHER" id="PTHR40866:SF1">
    <property type="entry name" value="BED-TYPE DOMAIN-CONTAINING PROTEIN"/>
    <property type="match status" value="1"/>
</dbReference>
<dbReference type="RefSeq" id="XP_009829968.1">
    <property type="nucleotide sequence ID" value="XM_009831666.1"/>
</dbReference>
<organism evidence="1">
    <name type="scientific">Aphanomyces astaci</name>
    <name type="common">Crayfish plague agent</name>
    <dbReference type="NCBI Taxonomy" id="112090"/>
    <lineage>
        <taxon>Eukaryota</taxon>
        <taxon>Sar</taxon>
        <taxon>Stramenopiles</taxon>
        <taxon>Oomycota</taxon>
        <taxon>Saprolegniomycetes</taxon>
        <taxon>Saprolegniales</taxon>
        <taxon>Verrucalvaceae</taxon>
        <taxon>Aphanomyces</taxon>
    </lineage>
</organism>
<evidence type="ECO:0000313" key="1">
    <source>
        <dbReference type="EMBL" id="ETV81021.1"/>
    </source>
</evidence>
<sequence>MQSTFVVTPNVRSFTSKLYQARRDDLDRSKVEKVKTNVQYECLGCTPRFVIKLTKASGYQNFAQHVYRYHKDVAASRQGSFDLRWHRQGRLRQPPLRLSQIRKLQNALLSRLNGPQNRVKVSAAYHMSRRDPNDNAHGAREHILFLDNILRVYKRNISNVRFMVYDNCSANKRMAKDINKFVFEQYRPVIHKFQKLMVGLKSLNNRVHLRKLTSLSLVLHNSTCWSSYHAKIVASLLQTPSDDRAITELVSHLNKFESVTVYLQRESLHMVHVRTLFDELIKDCPSMRTHLQ</sequence>
<dbReference type="VEuPathDB" id="FungiDB:H257_06455"/>
<dbReference type="AlphaFoldDB" id="W4GNV2"/>